<feature type="compositionally biased region" description="Low complexity" evidence="1">
    <location>
        <begin position="296"/>
        <end position="310"/>
    </location>
</feature>
<organism evidence="2 3">
    <name type="scientific">Aureococcus anophagefferens</name>
    <name type="common">Harmful bloom alga</name>
    <dbReference type="NCBI Taxonomy" id="44056"/>
    <lineage>
        <taxon>Eukaryota</taxon>
        <taxon>Sar</taxon>
        <taxon>Stramenopiles</taxon>
        <taxon>Ochrophyta</taxon>
        <taxon>Pelagophyceae</taxon>
        <taxon>Pelagomonadales</taxon>
        <taxon>Pelagomonadaceae</taxon>
        <taxon>Aureococcus</taxon>
    </lineage>
</organism>
<keyword evidence="3" id="KW-1185">Reference proteome</keyword>
<reference evidence="2 3" key="1">
    <citation type="submission" date="2024-03" db="EMBL/GenBank/DDBJ databases">
        <title>Aureococcus anophagefferens CCMP1851 and Kratosvirus quantuckense: Draft genome of a second virus-susceptible host strain in the model system.</title>
        <authorList>
            <person name="Chase E."/>
            <person name="Truchon A.R."/>
            <person name="Schepens W."/>
            <person name="Wilhelm S.W."/>
        </authorList>
    </citation>
    <scope>NUCLEOTIDE SEQUENCE [LARGE SCALE GENOMIC DNA]</scope>
    <source>
        <strain evidence="2 3">CCMP1851</strain>
    </source>
</reference>
<dbReference type="InterPro" id="IPR036770">
    <property type="entry name" value="Ankyrin_rpt-contain_sf"/>
</dbReference>
<evidence type="ECO:0000313" key="2">
    <source>
        <dbReference type="EMBL" id="KAK7249649.1"/>
    </source>
</evidence>
<gene>
    <name evidence="2" type="ORF">SO694_00004255</name>
</gene>
<feature type="region of interest" description="Disordered" evidence="1">
    <location>
        <begin position="296"/>
        <end position="322"/>
    </location>
</feature>
<comment type="caution">
    <text evidence="2">The sequence shown here is derived from an EMBL/GenBank/DDBJ whole genome shotgun (WGS) entry which is preliminary data.</text>
</comment>
<dbReference type="Proteomes" id="UP001363151">
    <property type="component" value="Unassembled WGS sequence"/>
</dbReference>
<protein>
    <recommendedName>
        <fullName evidence="4">Ankyrin repeat protein</fullName>
    </recommendedName>
</protein>
<dbReference type="Gene3D" id="1.25.40.20">
    <property type="entry name" value="Ankyrin repeat-containing domain"/>
    <property type="match status" value="1"/>
</dbReference>
<evidence type="ECO:0008006" key="4">
    <source>
        <dbReference type="Google" id="ProtNLM"/>
    </source>
</evidence>
<proteinExistence type="predicted"/>
<name>A0ABR1G9A1_AURAN</name>
<evidence type="ECO:0000256" key="1">
    <source>
        <dbReference type="SAM" id="MobiDB-lite"/>
    </source>
</evidence>
<dbReference type="EMBL" id="JBBJCI010000040">
    <property type="protein sequence ID" value="KAK7249649.1"/>
    <property type="molecule type" value="Genomic_DNA"/>
</dbReference>
<accession>A0ABR1G9A1</accession>
<dbReference type="SUPFAM" id="SSF48403">
    <property type="entry name" value="Ankyrin repeat"/>
    <property type="match status" value="1"/>
</dbReference>
<sequence length="442" mass="46970">MMMRAHNKVYAAGDAPLLLDVVQQPGVTCEAVAAAAARNGDDAVDAYGATALHLICANERATPALLRAVAAALPEASVRAKTTASHPKLGGKYNGAGSTAFTALVRNRTATPALLRALHAVDDGLISMRTDNGTTVYHDLMLTPRPDDAERAALFECIHELAPDLVRVTHNWDYTPLHRICWCCGLFDGTRPETIEALYGLDPAALRRRDCDGRTPLQSIYEKRAPLRCLRAVAALEPDLAADHGLTALHLACAARDATAADVDEAMDACAATLDAVDYAGLTALALLRPARARLRTSAADGRSTSSSRPPSSPRRRPSRSRAFGDASLLQVACRCPEAARKAVAGAAKGPSPPSSGARCDTDTTQSVDEALLPEILHGLQGVALDHACAVDLLRDVVDSVNARPRGRAREVLAFAAMRRLGAQRRYADDGFAYVKWLCFAG</sequence>
<evidence type="ECO:0000313" key="3">
    <source>
        <dbReference type="Proteomes" id="UP001363151"/>
    </source>
</evidence>